<keyword evidence="1" id="KW-0472">Membrane</keyword>
<comment type="caution">
    <text evidence="3">The sequence shown here is derived from an EMBL/GenBank/DDBJ whole genome shotgun (WGS) entry which is preliminary data.</text>
</comment>
<keyword evidence="1" id="KW-0812">Transmembrane</keyword>
<evidence type="ECO:0000256" key="1">
    <source>
        <dbReference type="SAM" id="Phobius"/>
    </source>
</evidence>
<reference evidence="3" key="1">
    <citation type="journal article" date="2021" name="Sci. Adv.">
        <title>The American lobster genome reveals insights on longevity, neural, and immune adaptations.</title>
        <authorList>
            <person name="Polinski J.M."/>
            <person name="Zimin A.V."/>
            <person name="Clark K.F."/>
            <person name="Kohn A.B."/>
            <person name="Sadowski N."/>
            <person name="Timp W."/>
            <person name="Ptitsyn A."/>
            <person name="Khanna P."/>
            <person name="Romanova D.Y."/>
            <person name="Williams P."/>
            <person name="Greenwood S.J."/>
            <person name="Moroz L.L."/>
            <person name="Walt D.R."/>
            <person name="Bodnar A.G."/>
        </authorList>
    </citation>
    <scope>NUCLEOTIDE SEQUENCE</scope>
    <source>
        <strain evidence="3">GMGI-L3</strain>
    </source>
</reference>
<accession>A0A8J5N879</accession>
<evidence type="ECO:0000313" key="3">
    <source>
        <dbReference type="EMBL" id="KAG7175656.1"/>
    </source>
</evidence>
<dbReference type="AlphaFoldDB" id="A0A8J5N879"/>
<proteinExistence type="predicted"/>
<protein>
    <submittedName>
        <fullName evidence="3">Uncharacterized protein</fullName>
    </submittedName>
</protein>
<organism evidence="3 4">
    <name type="scientific">Homarus americanus</name>
    <name type="common">American lobster</name>
    <dbReference type="NCBI Taxonomy" id="6706"/>
    <lineage>
        <taxon>Eukaryota</taxon>
        <taxon>Metazoa</taxon>
        <taxon>Ecdysozoa</taxon>
        <taxon>Arthropoda</taxon>
        <taxon>Crustacea</taxon>
        <taxon>Multicrustacea</taxon>
        <taxon>Malacostraca</taxon>
        <taxon>Eumalacostraca</taxon>
        <taxon>Eucarida</taxon>
        <taxon>Decapoda</taxon>
        <taxon>Pleocyemata</taxon>
        <taxon>Astacidea</taxon>
        <taxon>Nephropoidea</taxon>
        <taxon>Nephropidae</taxon>
        <taxon>Homarus</taxon>
    </lineage>
</organism>
<feature type="transmembrane region" description="Helical" evidence="1">
    <location>
        <begin position="6"/>
        <end position="33"/>
    </location>
</feature>
<name>A0A8J5N879_HOMAM</name>
<sequence length="81" mass="8966">MDVIGVRVVVYVLVSLSFMAQLGSTLVVTLCTLETNSITLERDERALFKADEDSEIYMRSLSTDSLAGTALTSRKIWPQPL</sequence>
<keyword evidence="1" id="KW-1133">Transmembrane helix</keyword>
<evidence type="ECO:0000313" key="2">
    <source>
        <dbReference type="EMBL" id="KAG7170232.1"/>
    </source>
</evidence>
<dbReference type="EMBL" id="JAHLQT010004950">
    <property type="protein sequence ID" value="KAG7175656.1"/>
    <property type="molecule type" value="Genomic_DNA"/>
</dbReference>
<evidence type="ECO:0000313" key="4">
    <source>
        <dbReference type="Proteomes" id="UP000747542"/>
    </source>
</evidence>
<gene>
    <name evidence="3" type="ORF">Hamer_G025197</name>
    <name evidence="2" type="ORF">Hamer_G026485</name>
</gene>
<dbReference type="Proteomes" id="UP000747542">
    <property type="component" value="Unassembled WGS sequence"/>
</dbReference>
<keyword evidence="4" id="KW-1185">Reference proteome</keyword>
<dbReference type="EMBL" id="JAHLQT010014721">
    <property type="protein sequence ID" value="KAG7170232.1"/>
    <property type="molecule type" value="Genomic_DNA"/>
</dbReference>